<evidence type="ECO:0000313" key="3">
    <source>
        <dbReference type="Proteomes" id="UP000199064"/>
    </source>
</evidence>
<sequence>MSLALTPTLRKTLRFDAAMSGGAALLLVVAAGPLSRLLALPEALLFWAGVVLVPFVTMLLVIAARAKTPRLVLIDIVLLNAVWVVASFALLASGWVAPNPLGIAFVCVQAVAVAVFALLQLAALRAAQN</sequence>
<dbReference type="RefSeq" id="WP_007008444.1">
    <property type="nucleotide sequence ID" value="NZ_FNSL01000001.1"/>
</dbReference>
<dbReference type="Proteomes" id="UP000199064">
    <property type="component" value="Unassembled WGS sequence"/>
</dbReference>
<evidence type="ECO:0000256" key="1">
    <source>
        <dbReference type="SAM" id="Phobius"/>
    </source>
</evidence>
<keyword evidence="3" id="KW-1185">Reference proteome</keyword>
<feature type="transmembrane region" description="Helical" evidence="1">
    <location>
        <begin position="12"/>
        <end position="32"/>
    </location>
</feature>
<accession>A0A1H4NB78</accession>
<feature type="transmembrane region" description="Helical" evidence="1">
    <location>
        <begin position="76"/>
        <end position="97"/>
    </location>
</feature>
<keyword evidence="1" id="KW-0472">Membrane</keyword>
<keyword evidence="1" id="KW-0812">Transmembrane</keyword>
<dbReference type="EMBL" id="FNSL01000001">
    <property type="protein sequence ID" value="SEB92509.1"/>
    <property type="molecule type" value="Genomic_DNA"/>
</dbReference>
<evidence type="ECO:0000313" key="2">
    <source>
        <dbReference type="EMBL" id="SEB92509.1"/>
    </source>
</evidence>
<organism evidence="2 3">
    <name type="scientific">Nitratireductor aquibiodomus</name>
    <dbReference type="NCBI Taxonomy" id="204799"/>
    <lineage>
        <taxon>Bacteria</taxon>
        <taxon>Pseudomonadati</taxon>
        <taxon>Pseudomonadota</taxon>
        <taxon>Alphaproteobacteria</taxon>
        <taxon>Hyphomicrobiales</taxon>
        <taxon>Phyllobacteriaceae</taxon>
        <taxon>Nitratireductor</taxon>
    </lineage>
</organism>
<dbReference type="AlphaFoldDB" id="A0A1H4NB78"/>
<keyword evidence="1" id="KW-1133">Transmembrane helix</keyword>
<proteinExistence type="predicted"/>
<feature type="transmembrane region" description="Helical" evidence="1">
    <location>
        <begin position="44"/>
        <end position="64"/>
    </location>
</feature>
<gene>
    <name evidence="2" type="ORF">SAMN05216452_3699</name>
</gene>
<protein>
    <submittedName>
        <fullName evidence="2">Uncharacterized protein</fullName>
    </submittedName>
</protein>
<reference evidence="3" key="1">
    <citation type="submission" date="2016-10" db="EMBL/GenBank/DDBJ databases">
        <authorList>
            <person name="Varghese N."/>
            <person name="Submissions S."/>
        </authorList>
    </citation>
    <scope>NUCLEOTIDE SEQUENCE [LARGE SCALE GENOMIC DNA]</scope>
    <source>
        <strain evidence="3">ES.061</strain>
    </source>
</reference>
<feature type="transmembrane region" description="Helical" evidence="1">
    <location>
        <begin position="103"/>
        <end position="124"/>
    </location>
</feature>
<name>A0A1H4NB78_9HYPH</name>